<evidence type="ECO:0000256" key="3">
    <source>
        <dbReference type="ARBA" id="ARBA00023004"/>
    </source>
</evidence>
<dbReference type="OrthoDB" id="9808591at2"/>
<sequence length="441" mass="49259">MMNLILSRECGNSCPYCFDEAEKQAGQKHFISMEEVGAFAKWAYNARLPYLSLSGGEPFLHPKLGMIVKLFRQNCRDTAIRILSGGVFNKDVLDTISPEDAGIIFNVNEPKDYENPKHFCKVINNIETAIRKGFRIGIGFNVWRLDFDTAFISNLAHRLALPRFTWAVANPINGLPSKAVLPEQYPAFSERCFQMLQEAARLNIEAGLDCSLPLCFFNDAQMGWVRQYHPGTASLMGTCEPPPIDVTPELEVIRCFACSKAARLKLRDFHNQGEIEEWFQKHIDAQLLHKGVFPYCSECQHLKEGRCYGGCLACREEDIGLVREKLNSPSLEQQMDEALGTGKADLALSYFNAANHWLKTDAATFKAAVAASKLGDWTQALRYATKANYNATEFETMRKIREFIASIPSSALDTGVEVAANEGSNVFVSLPVQTVRGKDST</sequence>
<dbReference type="AlphaFoldDB" id="A0A2P5P5W7"/>
<dbReference type="PANTHER" id="PTHR11228">
    <property type="entry name" value="RADICAL SAM DOMAIN PROTEIN"/>
    <property type="match status" value="1"/>
</dbReference>
<dbReference type="PANTHER" id="PTHR11228:SF7">
    <property type="entry name" value="PQQA PEPTIDE CYCLASE"/>
    <property type="match status" value="1"/>
</dbReference>
<dbReference type="InterPro" id="IPR007197">
    <property type="entry name" value="rSAM"/>
</dbReference>
<dbReference type="SUPFAM" id="SSF102114">
    <property type="entry name" value="Radical SAM enzymes"/>
    <property type="match status" value="1"/>
</dbReference>
<keyword evidence="3" id="KW-0408">Iron</keyword>
<feature type="domain" description="Radical SAM core" evidence="5">
    <location>
        <begin position="1"/>
        <end position="209"/>
    </location>
</feature>
<dbReference type="PROSITE" id="PS51918">
    <property type="entry name" value="RADICAL_SAM"/>
    <property type="match status" value="1"/>
</dbReference>
<keyword evidence="1" id="KW-0949">S-adenosyl-L-methionine</keyword>
<evidence type="ECO:0000313" key="6">
    <source>
        <dbReference type="EMBL" id="PPD57693.1"/>
    </source>
</evidence>
<keyword evidence="2" id="KW-0479">Metal-binding</keyword>
<dbReference type="GO" id="GO:0003824">
    <property type="term" value="F:catalytic activity"/>
    <property type="evidence" value="ECO:0007669"/>
    <property type="project" value="InterPro"/>
</dbReference>
<evidence type="ECO:0000256" key="1">
    <source>
        <dbReference type="ARBA" id="ARBA00022691"/>
    </source>
</evidence>
<dbReference type="Pfam" id="PF04055">
    <property type="entry name" value="Radical_SAM"/>
    <property type="match status" value="1"/>
</dbReference>
<dbReference type="InterPro" id="IPR058240">
    <property type="entry name" value="rSAM_sf"/>
</dbReference>
<reference evidence="6 7" key="1">
    <citation type="journal article" date="2017" name="ISME J.">
        <title>Grape pomace compost harbors organohalide-respiring Dehalogenimonas species with novel reductive dehalogenase genes.</title>
        <authorList>
            <person name="Yang Y."/>
            <person name="Higgins S.A."/>
            <person name="Yan J."/>
            <person name="Simsir B."/>
            <person name="Chourey K."/>
            <person name="Iyer R."/>
            <person name="Hettich R.L."/>
            <person name="Baldwin B."/>
            <person name="Ogles D.M."/>
            <person name="Loffler F.E."/>
        </authorList>
    </citation>
    <scope>NUCLEOTIDE SEQUENCE [LARGE SCALE GENOMIC DNA]</scope>
    <source>
        <strain evidence="6 7">GP</strain>
    </source>
</reference>
<dbReference type="GO" id="GO:0046872">
    <property type="term" value="F:metal ion binding"/>
    <property type="evidence" value="ECO:0007669"/>
    <property type="project" value="UniProtKB-KW"/>
</dbReference>
<dbReference type="InterPro" id="IPR013785">
    <property type="entry name" value="Aldolase_TIM"/>
</dbReference>
<gene>
    <name evidence="6" type="ORF">JP09_008095</name>
</gene>
<dbReference type="SFLD" id="SFLDS00029">
    <property type="entry name" value="Radical_SAM"/>
    <property type="match status" value="1"/>
</dbReference>
<dbReference type="CDD" id="cd01335">
    <property type="entry name" value="Radical_SAM"/>
    <property type="match status" value="1"/>
</dbReference>
<organism evidence="6 7">
    <name type="scientific">Dehalogenimonas etheniformans</name>
    <dbReference type="NCBI Taxonomy" id="1536648"/>
    <lineage>
        <taxon>Bacteria</taxon>
        <taxon>Bacillati</taxon>
        <taxon>Chloroflexota</taxon>
        <taxon>Dehalococcoidia</taxon>
        <taxon>Dehalococcoidales</taxon>
        <taxon>Dehalococcoidaceae</taxon>
        <taxon>Dehalogenimonas</taxon>
    </lineage>
</organism>
<evidence type="ECO:0000313" key="7">
    <source>
        <dbReference type="Proteomes" id="UP000235653"/>
    </source>
</evidence>
<dbReference type="Proteomes" id="UP000235653">
    <property type="component" value="Unassembled WGS sequence"/>
</dbReference>
<keyword evidence="4" id="KW-0411">Iron-sulfur</keyword>
<proteinExistence type="predicted"/>
<evidence type="ECO:0000256" key="2">
    <source>
        <dbReference type="ARBA" id="ARBA00022723"/>
    </source>
</evidence>
<evidence type="ECO:0000256" key="4">
    <source>
        <dbReference type="ARBA" id="ARBA00023014"/>
    </source>
</evidence>
<dbReference type="Gene3D" id="3.20.20.70">
    <property type="entry name" value="Aldolase class I"/>
    <property type="match status" value="1"/>
</dbReference>
<name>A0A2P5P5W7_9CHLR</name>
<evidence type="ECO:0000259" key="5">
    <source>
        <dbReference type="PROSITE" id="PS51918"/>
    </source>
</evidence>
<accession>A0A2P5P5W7</accession>
<protein>
    <submittedName>
        <fullName evidence="6">Radical SAM protein</fullName>
    </submittedName>
</protein>
<dbReference type="GO" id="GO:0051536">
    <property type="term" value="F:iron-sulfur cluster binding"/>
    <property type="evidence" value="ECO:0007669"/>
    <property type="project" value="UniProtKB-KW"/>
</dbReference>
<dbReference type="EMBL" id="JQAN02000011">
    <property type="protein sequence ID" value="PPD57693.1"/>
    <property type="molecule type" value="Genomic_DNA"/>
</dbReference>
<comment type="caution">
    <text evidence="6">The sequence shown here is derived from an EMBL/GenBank/DDBJ whole genome shotgun (WGS) entry which is preliminary data.</text>
</comment>
<dbReference type="RefSeq" id="WP_102330704.1">
    <property type="nucleotide sequence ID" value="NZ_CP058566.2"/>
</dbReference>
<dbReference type="InterPro" id="IPR050377">
    <property type="entry name" value="Radical_SAM_PqqE_MftC-like"/>
</dbReference>
<keyword evidence="7" id="KW-1185">Reference proteome</keyword>